<comment type="caution">
    <text evidence="2">The sequence shown here is derived from an EMBL/GenBank/DDBJ whole genome shotgun (WGS) entry which is preliminary data.</text>
</comment>
<evidence type="ECO:0000313" key="3">
    <source>
        <dbReference type="Proteomes" id="UP001195483"/>
    </source>
</evidence>
<evidence type="ECO:0000313" key="2">
    <source>
        <dbReference type="EMBL" id="KAK3597286.1"/>
    </source>
</evidence>
<feature type="compositionally biased region" description="Basic and acidic residues" evidence="1">
    <location>
        <begin position="49"/>
        <end position="64"/>
    </location>
</feature>
<organism evidence="2 3">
    <name type="scientific">Potamilus streckersoni</name>
    <dbReference type="NCBI Taxonomy" id="2493646"/>
    <lineage>
        <taxon>Eukaryota</taxon>
        <taxon>Metazoa</taxon>
        <taxon>Spiralia</taxon>
        <taxon>Lophotrochozoa</taxon>
        <taxon>Mollusca</taxon>
        <taxon>Bivalvia</taxon>
        <taxon>Autobranchia</taxon>
        <taxon>Heteroconchia</taxon>
        <taxon>Palaeoheterodonta</taxon>
        <taxon>Unionida</taxon>
        <taxon>Unionoidea</taxon>
        <taxon>Unionidae</taxon>
        <taxon>Ambleminae</taxon>
        <taxon>Lampsilini</taxon>
        <taxon>Potamilus</taxon>
    </lineage>
</organism>
<proteinExistence type="predicted"/>
<dbReference type="AlphaFoldDB" id="A0AAE0W0U9"/>
<evidence type="ECO:0000256" key="1">
    <source>
        <dbReference type="SAM" id="MobiDB-lite"/>
    </source>
</evidence>
<reference evidence="2" key="2">
    <citation type="journal article" date="2021" name="Genome Biol. Evol.">
        <title>Developing a high-quality reference genome for a parasitic bivalve with doubly uniparental inheritance (Bivalvia: Unionida).</title>
        <authorList>
            <person name="Smith C.H."/>
        </authorList>
    </citation>
    <scope>NUCLEOTIDE SEQUENCE</scope>
    <source>
        <strain evidence="2">CHS0354</strain>
        <tissue evidence="2">Mantle</tissue>
    </source>
</reference>
<dbReference type="EMBL" id="JAEAOA010000682">
    <property type="protein sequence ID" value="KAK3597286.1"/>
    <property type="molecule type" value="Genomic_DNA"/>
</dbReference>
<name>A0AAE0W0U9_9BIVA</name>
<feature type="region of interest" description="Disordered" evidence="1">
    <location>
        <begin position="49"/>
        <end position="78"/>
    </location>
</feature>
<protein>
    <submittedName>
        <fullName evidence="2">Uncharacterized protein</fullName>
    </submittedName>
</protein>
<feature type="compositionally biased region" description="Basic residues" evidence="1">
    <location>
        <begin position="65"/>
        <end position="78"/>
    </location>
</feature>
<accession>A0AAE0W0U9</accession>
<sequence length="78" mass="8826">MASSDVYLLVSNTGRLPRRNERYETAGKKMEAEERMNELAKQLDREINGIRKESGRKPKIEGKIGNHRGGGKNKAIRS</sequence>
<reference evidence="2" key="1">
    <citation type="journal article" date="2021" name="Genome Biol. Evol.">
        <title>A High-Quality Reference Genome for a Parasitic Bivalve with Doubly Uniparental Inheritance (Bivalvia: Unionida).</title>
        <authorList>
            <person name="Smith C.H."/>
        </authorList>
    </citation>
    <scope>NUCLEOTIDE SEQUENCE</scope>
    <source>
        <strain evidence="2">CHS0354</strain>
    </source>
</reference>
<keyword evidence="3" id="KW-1185">Reference proteome</keyword>
<dbReference type="Proteomes" id="UP001195483">
    <property type="component" value="Unassembled WGS sequence"/>
</dbReference>
<gene>
    <name evidence="2" type="ORF">CHS0354_010918</name>
</gene>
<reference evidence="2" key="3">
    <citation type="submission" date="2023-05" db="EMBL/GenBank/DDBJ databases">
        <authorList>
            <person name="Smith C.H."/>
        </authorList>
    </citation>
    <scope>NUCLEOTIDE SEQUENCE</scope>
    <source>
        <strain evidence="2">CHS0354</strain>
        <tissue evidence="2">Mantle</tissue>
    </source>
</reference>